<organism evidence="1 2">
    <name type="scientific">Ditylenchus destructor</name>
    <dbReference type="NCBI Taxonomy" id="166010"/>
    <lineage>
        <taxon>Eukaryota</taxon>
        <taxon>Metazoa</taxon>
        <taxon>Ecdysozoa</taxon>
        <taxon>Nematoda</taxon>
        <taxon>Chromadorea</taxon>
        <taxon>Rhabditida</taxon>
        <taxon>Tylenchina</taxon>
        <taxon>Tylenchomorpha</taxon>
        <taxon>Sphaerularioidea</taxon>
        <taxon>Anguinidae</taxon>
        <taxon>Anguininae</taxon>
        <taxon>Ditylenchus</taxon>
    </lineage>
</organism>
<protein>
    <submittedName>
        <fullName evidence="1">Uncharacterized protein</fullName>
    </submittedName>
</protein>
<accession>A0AAD4NLR3</accession>
<keyword evidence="2" id="KW-1185">Reference proteome</keyword>
<evidence type="ECO:0000313" key="2">
    <source>
        <dbReference type="Proteomes" id="UP001201812"/>
    </source>
</evidence>
<dbReference type="AlphaFoldDB" id="A0AAD4NLR3"/>
<name>A0AAD4NLR3_9BILA</name>
<comment type="caution">
    <text evidence="1">The sequence shown here is derived from an EMBL/GenBank/DDBJ whole genome shotgun (WGS) entry which is preliminary data.</text>
</comment>
<reference evidence="1" key="1">
    <citation type="submission" date="2022-01" db="EMBL/GenBank/DDBJ databases">
        <title>Genome Sequence Resource for Two Populations of Ditylenchus destructor, the Migratory Endoparasitic Phytonematode.</title>
        <authorList>
            <person name="Zhang H."/>
            <person name="Lin R."/>
            <person name="Xie B."/>
        </authorList>
    </citation>
    <scope>NUCLEOTIDE SEQUENCE</scope>
    <source>
        <strain evidence="1">BazhouSP</strain>
    </source>
</reference>
<dbReference type="Proteomes" id="UP001201812">
    <property type="component" value="Unassembled WGS sequence"/>
</dbReference>
<gene>
    <name evidence="1" type="ORF">DdX_01398</name>
</gene>
<proteinExistence type="predicted"/>
<dbReference type="EMBL" id="JAKKPZ010000001">
    <property type="protein sequence ID" value="KAI1729175.1"/>
    <property type="molecule type" value="Genomic_DNA"/>
</dbReference>
<evidence type="ECO:0000313" key="1">
    <source>
        <dbReference type="EMBL" id="KAI1729175.1"/>
    </source>
</evidence>
<sequence length="103" mass="11613">MIPKVGKIGRINALLHNNTRHDNGLLYRLREGVMKKETNNNGSIPIGQNVEKALCCEGIIEDGRALSNYNQNYNRGTREGILALVGRRWIAIVDKMIIEQRKG</sequence>